<dbReference type="AlphaFoldDB" id="A0A4U1CID0"/>
<gene>
    <name evidence="2" type="ORF">FA048_16650</name>
</gene>
<protein>
    <submittedName>
        <fullName evidence="2">DUF4402 domain-containing protein</fullName>
    </submittedName>
</protein>
<dbReference type="Proteomes" id="UP000309488">
    <property type="component" value="Unassembled WGS sequence"/>
</dbReference>
<feature type="signal peptide" evidence="1">
    <location>
        <begin position="1"/>
        <end position="23"/>
    </location>
</feature>
<comment type="caution">
    <text evidence="2">The sequence shown here is derived from an EMBL/GenBank/DDBJ whole genome shotgun (WGS) entry which is preliminary data.</text>
</comment>
<sequence length="169" mass="16803">MKNLFTFLGTAFLSVAFATSSFAQVSATANASATIVTPISIVKTVDMSFGNIATNGAVGTVVLPAIGARTFTGGVTLPATTGTVSAASFTLGGTDDYTFSVTLPASVVITNGANTMTVNNFTSGSAASPGSFVNGAQTLKVGATLNLSASQAAGEYTSASPFTVTVNYQ</sequence>
<organism evidence="2 3">
    <name type="scientific">Pedobacter polaris</name>
    <dbReference type="NCBI Taxonomy" id="2571273"/>
    <lineage>
        <taxon>Bacteria</taxon>
        <taxon>Pseudomonadati</taxon>
        <taxon>Bacteroidota</taxon>
        <taxon>Sphingobacteriia</taxon>
        <taxon>Sphingobacteriales</taxon>
        <taxon>Sphingobacteriaceae</taxon>
        <taxon>Pedobacter</taxon>
    </lineage>
</organism>
<evidence type="ECO:0000313" key="3">
    <source>
        <dbReference type="Proteomes" id="UP000309488"/>
    </source>
</evidence>
<dbReference type="InterPro" id="IPR025514">
    <property type="entry name" value="DUF4402"/>
</dbReference>
<dbReference type="EMBL" id="SWBR01000005">
    <property type="protein sequence ID" value="TKC05730.1"/>
    <property type="molecule type" value="Genomic_DNA"/>
</dbReference>
<evidence type="ECO:0000256" key="1">
    <source>
        <dbReference type="SAM" id="SignalP"/>
    </source>
</evidence>
<name>A0A4U1CID0_9SPHI</name>
<reference evidence="2 3" key="1">
    <citation type="submission" date="2019-04" db="EMBL/GenBank/DDBJ databases">
        <title>Pedobacter sp. RP-3-22 sp. nov., isolated from Arctic soil.</title>
        <authorList>
            <person name="Dahal R.H."/>
            <person name="Kim D.-U."/>
        </authorList>
    </citation>
    <scope>NUCLEOTIDE SEQUENCE [LARGE SCALE GENOMIC DNA]</scope>
    <source>
        <strain evidence="2 3">RP-3-22</strain>
    </source>
</reference>
<keyword evidence="3" id="KW-1185">Reference proteome</keyword>
<dbReference type="Pfam" id="PF14352">
    <property type="entry name" value="DUF4402"/>
    <property type="match status" value="1"/>
</dbReference>
<feature type="chain" id="PRO_5020499275" evidence="1">
    <location>
        <begin position="24"/>
        <end position="169"/>
    </location>
</feature>
<dbReference type="OrthoDB" id="1436810at2"/>
<accession>A0A4U1CID0</accession>
<evidence type="ECO:0000313" key="2">
    <source>
        <dbReference type="EMBL" id="TKC05730.1"/>
    </source>
</evidence>
<proteinExistence type="predicted"/>
<keyword evidence="1" id="KW-0732">Signal</keyword>